<feature type="compositionally biased region" description="Polar residues" evidence="1">
    <location>
        <begin position="30"/>
        <end position="40"/>
    </location>
</feature>
<dbReference type="OrthoDB" id="309640at2759"/>
<proteinExistence type="predicted"/>
<feature type="region of interest" description="Disordered" evidence="1">
    <location>
        <begin position="462"/>
        <end position="496"/>
    </location>
</feature>
<protein>
    <submittedName>
        <fullName evidence="2">Uncharacterized protein</fullName>
    </submittedName>
</protein>
<dbReference type="EMBL" id="WWBZ02000073">
    <property type="protein sequence ID" value="KAF4302035.1"/>
    <property type="molecule type" value="Genomic_DNA"/>
</dbReference>
<accession>A0A8H4MYD4</accession>
<reference evidence="2" key="1">
    <citation type="submission" date="2020-04" db="EMBL/GenBank/DDBJ databases">
        <title>Genome Assembly and Annotation of Botryosphaeria dothidea sdau 11-99, a Latent Pathogen of Apple Fruit Ring Rot in China.</title>
        <authorList>
            <person name="Yu C."/>
            <person name="Diao Y."/>
            <person name="Lu Q."/>
            <person name="Zhao J."/>
            <person name="Cui S."/>
            <person name="Peng C."/>
            <person name="He B."/>
            <person name="Liu H."/>
        </authorList>
    </citation>
    <scope>NUCLEOTIDE SEQUENCE [LARGE SCALE GENOMIC DNA]</scope>
    <source>
        <strain evidence="2">Sdau11-99</strain>
    </source>
</reference>
<dbReference type="AlphaFoldDB" id="A0A8H4MYD4"/>
<feature type="compositionally biased region" description="Basic and acidic residues" evidence="1">
    <location>
        <begin position="64"/>
        <end position="74"/>
    </location>
</feature>
<evidence type="ECO:0000313" key="2">
    <source>
        <dbReference type="EMBL" id="KAF4302035.1"/>
    </source>
</evidence>
<feature type="compositionally biased region" description="Acidic residues" evidence="1">
    <location>
        <begin position="75"/>
        <end position="86"/>
    </location>
</feature>
<feature type="region of interest" description="Disordered" evidence="1">
    <location>
        <begin position="1"/>
        <end position="101"/>
    </location>
</feature>
<feature type="compositionally biased region" description="Basic and acidic residues" evidence="1">
    <location>
        <begin position="1"/>
        <end position="11"/>
    </location>
</feature>
<name>A0A8H4MYD4_9PEZI</name>
<dbReference type="Proteomes" id="UP000572817">
    <property type="component" value="Unassembled WGS sequence"/>
</dbReference>
<evidence type="ECO:0000256" key="1">
    <source>
        <dbReference type="SAM" id="MobiDB-lite"/>
    </source>
</evidence>
<evidence type="ECO:0000313" key="3">
    <source>
        <dbReference type="Proteomes" id="UP000572817"/>
    </source>
</evidence>
<sequence>MPRKHLQEGDRRLHRLRARDAGSVPPRTPSPQTQRAQTSFPTPPSTGKMDRKRGRTASASPASEPKRSHVRDDDEKIVDDPSEGEEPYTPYPRPGPFYQSRPDYLKTYEHVQDRLRELVGTPKQDVSGTEYTRGLIGDFAENWFKFATFSDDEDEILERLLDMDVSAALIVGCVADGGPRGVSGWLELFTDTLERQSLVCAIIGLVLQEHVFSSLCYGATPEQLRELHKEVDLQYRAYPDDGFTRAQHRYIKIKQILADAAKDANNPHGLPAAFLPTSQRLAWQLYHLLEPIARLDEDWQPRSDPPSSRTKQLYGPKVARGEKHAGDDAQQRMVHELFAVVCRAGLLALHTRLDKEVVYHMQPAYKDEFWNEDEMRAFNRARMVQTNPTKRDCGGDAAKVARAARLLALVRQTVFPAWKAYRKGGWREGDKGRGIRECELERAWVGLRWGLQRRWQSQEEAKLREEAEKKGKGKGKGKGKERARAGSGATEVEEKDRDVGFKEWLTIWADENDAKKELDLVKGWFSFNDVRDDVISEGEETDDSGILEVYD</sequence>
<comment type="caution">
    <text evidence="2">The sequence shown here is derived from an EMBL/GenBank/DDBJ whole genome shotgun (WGS) entry which is preliminary data.</text>
</comment>
<keyword evidence="3" id="KW-1185">Reference proteome</keyword>
<feature type="region of interest" description="Disordered" evidence="1">
    <location>
        <begin position="298"/>
        <end position="325"/>
    </location>
</feature>
<gene>
    <name evidence="2" type="ORF">GTA08_BOTSDO09590</name>
</gene>
<organism evidence="2 3">
    <name type="scientific">Botryosphaeria dothidea</name>
    <dbReference type="NCBI Taxonomy" id="55169"/>
    <lineage>
        <taxon>Eukaryota</taxon>
        <taxon>Fungi</taxon>
        <taxon>Dikarya</taxon>
        <taxon>Ascomycota</taxon>
        <taxon>Pezizomycotina</taxon>
        <taxon>Dothideomycetes</taxon>
        <taxon>Dothideomycetes incertae sedis</taxon>
        <taxon>Botryosphaeriales</taxon>
        <taxon>Botryosphaeriaceae</taxon>
        <taxon>Botryosphaeria</taxon>
    </lineage>
</organism>